<name>A0ABS5VU09_9BACT</name>
<sequence>MSSKYSVTAIGDASKKSTFSGIPYHFWHTAQESGLSITPWKMDMERVTLKRKIWNVFKILQLQSPGGFQYSQEFNKSILKQIPDELLSTQVISFNQHFPPVQLIYAKGGKVYHYIDATFKQLLDRYGFAGKIGYKTKREILAKEIDQFTGAEMIFTFQQWAKDSVVNDYKIPSNKVKVVMPGANIVFDTDYVAKASPDEKIGTKKTPLVLGFVGKDWKRKGLLRLVNIRDILERRGWEVIVRCAGYAPGEFKTRPGVEFVGFIDKTSETERFIKFLESCHIGCLFSEAEFSSISVLEFISVGRPVAGFVVDGMGDLFMPECSIRHVVEDSDERIADSFERYLLDSTYNRNLKKGAELKSNYVRWGRAVKEVVNHIATKDLDND</sequence>
<evidence type="ECO:0000313" key="2">
    <source>
        <dbReference type="EMBL" id="MBT1704897.1"/>
    </source>
</evidence>
<keyword evidence="3" id="KW-1185">Reference proteome</keyword>
<dbReference type="PANTHER" id="PTHR46401:SF2">
    <property type="entry name" value="GLYCOSYLTRANSFERASE WBBK-RELATED"/>
    <property type="match status" value="1"/>
</dbReference>
<proteinExistence type="predicted"/>
<gene>
    <name evidence="2" type="ORF">KK060_16510</name>
</gene>
<comment type="caution">
    <text evidence="2">The sequence shown here is derived from an EMBL/GenBank/DDBJ whole genome shotgun (WGS) entry which is preliminary data.</text>
</comment>
<accession>A0ABS5VU09</accession>
<evidence type="ECO:0000256" key="1">
    <source>
        <dbReference type="ARBA" id="ARBA00022679"/>
    </source>
</evidence>
<protein>
    <submittedName>
        <fullName evidence="2">Glycosyltransferase family 4 protein</fullName>
    </submittedName>
</protein>
<evidence type="ECO:0000313" key="3">
    <source>
        <dbReference type="Proteomes" id="UP000772618"/>
    </source>
</evidence>
<keyword evidence="1" id="KW-0808">Transferase</keyword>
<dbReference type="RefSeq" id="WP_254154857.1">
    <property type="nucleotide sequence ID" value="NZ_JAHESD010000041.1"/>
</dbReference>
<dbReference type="PANTHER" id="PTHR46401">
    <property type="entry name" value="GLYCOSYLTRANSFERASE WBBK-RELATED"/>
    <property type="match status" value="1"/>
</dbReference>
<dbReference type="CDD" id="cd03801">
    <property type="entry name" value="GT4_PimA-like"/>
    <property type="match status" value="1"/>
</dbReference>
<dbReference type="EMBL" id="JAHESD010000041">
    <property type="protein sequence ID" value="MBT1704897.1"/>
    <property type="molecule type" value="Genomic_DNA"/>
</dbReference>
<organism evidence="2 3">
    <name type="scientific">Chryseosolibacter indicus</name>
    <dbReference type="NCBI Taxonomy" id="2782351"/>
    <lineage>
        <taxon>Bacteria</taxon>
        <taxon>Pseudomonadati</taxon>
        <taxon>Bacteroidota</taxon>
        <taxon>Cytophagia</taxon>
        <taxon>Cytophagales</taxon>
        <taxon>Chryseotaleaceae</taxon>
        <taxon>Chryseosolibacter</taxon>
    </lineage>
</organism>
<dbReference type="SUPFAM" id="SSF53756">
    <property type="entry name" value="UDP-Glycosyltransferase/glycogen phosphorylase"/>
    <property type="match status" value="1"/>
</dbReference>
<dbReference type="Proteomes" id="UP000772618">
    <property type="component" value="Unassembled WGS sequence"/>
</dbReference>
<reference evidence="2 3" key="1">
    <citation type="submission" date="2021-05" db="EMBL/GenBank/DDBJ databases">
        <title>A Polyphasic approach of four new species of the genus Ohtaekwangia: Ohtaekwangia histidinii sp. nov., Ohtaekwangia cretensis sp. nov., Ohtaekwangia indiensis sp. nov., Ohtaekwangia reichenbachii sp. nov. from diverse environment.</title>
        <authorList>
            <person name="Octaviana S."/>
        </authorList>
    </citation>
    <scope>NUCLEOTIDE SEQUENCE [LARGE SCALE GENOMIC DNA]</scope>
    <source>
        <strain evidence="2 3">PWU20</strain>
    </source>
</reference>
<dbReference type="Pfam" id="PF13692">
    <property type="entry name" value="Glyco_trans_1_4"/>
    <property type="match status" value="1"/>
</dbReference>
<dbReference type="Gene3D" id="3.40.50.2000">
    <property type="entry name" value="Glycogen Phosphorylase B"/>
    <property type="match status" value="1"/>
</dbReference>